<evidence type="ECO:0000259" key="7">
    <source>
        <dbReference type="Pfam" id="PF02837"/>
    </source>
</evidence>
<dbReference type="InterPro" id="IPR013783">
    <property type="entry name" value="Ig-like_fold"/>
</dbReference>
<dbReference type="PRINTS" id="PR00132">
    <property type="entry name" value="GLHYDRLASE2"/>
</dbReference>
<dbReference type="Pfam" id="PF00703">
    <property type="entry name" value="Glyco_hydro_2"/>
    <property type="match status" value="1"/>
</dbReference>
<dbReference type="RefSeq" id="WP_237966876.1">
    <property type="nucleotide sequence ID" value="NZ_JAKNHQ010000011.1"/>
</dbReference>
<dbReference type="InterPro" id="IPR008979">
    <property type="entry name" value="Galactose-bd-like_sf"/>
</dbReference>
<comment type="similarity">
    <text evidence="1">Belongs to the glycosyl hydrolase 2 family.</text>
</comment>
<protein>
    <recommendedName>
        <fullName evidence="10">Beta-galactosidase</fullName>
    </recommendedName>
</protein>
<dbReference type="InterPro" id="IPR036156">
    <property type="entry name" value="Beta-gal/glucu_dom_sf"/>
</dbReference>
<accession>A0ABS9MKS5</accession>
<dbReference type="InterPro" id="IPR006104">
    <property type="entry name" value="Glyco_hydro_2_N"/>
</dbReference>
<dbReference type="InterPro" id="IPR017853">
    <property type="entry name" value="GH"/>
</dbReference>
<sequence length="1128" mass="124767">MILLNEDWTFTAADEECDIGYAGENGVRTLDIQMSGLEYAGWDFFLDVQRKGQKDIWAVEPEALDGDLLLRIPIRRAYLIEDGPVYAQLRASAPDGRIKKSAQLMLHVKCSINSVESAPSPLPSEFAAYEARMVAIRDAVEELFGRSAVPYEIVDFCEGWAFSKDQSSWETVNIPHTCNVSDGMSGSMYRGKAYYRKDLFVSREDAAIDFVLVFCAAGQSSEIYVNGRFCDAYPGGYTPNIVDISPYLSQGSNEILIVCDNSPSEDVIPVSGDFNLNNGLHEKVYLCRVGRVSFDPQAYGMDRMHVTQNNISEQAAAFTVETAVNNRSGCSVQAAVTFTVCDTEGATVAEETVLAEIPAHTLQVVSYDGQIANPHLWDGIEDPYRYVVKAELAAPDKVDEQSVRIGFRYFSINAQQGFLLNGRPYPLRGVALHQDYPGAMSAMTQEQFHADYADIAELGCNFVRLAHYPHDAYAFEQCDALGLVVQTEIPWVNHLGPDASEAYHNSIEQNLRSMIRNYYNHPSIVFWGLSNELNCTHWNSGGTPQGGFSSEMAVAWNNEFYALAKMLDPTRYVGFTAYGPTFDGSDPDDWQADFIASNEYKGWYGGTFNQFGTQMDAYRTGTQKFWAVGEYGAGNNPNTHSDNPMETTETGSGGARHDEEYANLFHEAYLAQIQERPWLVYTAAWLLYDFAVSNRNEGGTPFLNDKGLITRDRQTKKDIYYLYQAAWSDQPVCYITSRRFRLRETATIKIKVYSNCEQLTLSRDGEPVQTLYAPVKCGCVWEFDPVAFVNVSEVYTVTGIRGEEVLSDTVTFLTSAISGQILPESIAADVSKLDLQVGQAKEVHVSYVPNTANVELDYTAALTGLAGSAVPSGATVTVTASEAGSGTLNLALDWNGASVSIPVTAEETPEYLCYFDFTTGSNDDPSVEDSTGNATCTMEGFAWDETSGFTENGLKTTASGSSTEMVTISGFDLSECTNGFRMHMEYAGFASTWDRSRFFQLVDNEGTVILDCYYNSPTAAQLRIERDSNNGGLYNDYEYMLNMTHMTMDITCNNVATAAFDGAVSNDNGNIVLSDVLVAKQGGSATDTPFDMLALKPFQDVSKIYLMNRLDKTRLLHATLSKFWIEKL</sequence>
<dbReference type="SUPFAM" id="SSF49303">
    <property type="entry name" value="beta-Galactosidase/glucuronidase domain"/>
    <property type="match status" value="1"/>
</dbReference>
<evidence type="ECO:0000313" key="9">
    <source>
        <dbReference type="Proteomes" id="UP001298681"/>
    </source>
</evidence>
<evidence type="ECO:0000256" key="2">
    <source>
        <dbReference type="ARBA" id="ARBA00022801"/>
    </source>
</evidence>
<dbReference type="PANTHER" id="PTHR42732">
    <property type="entry name" value="BETA-GALACTOSIDASE"/>
    <property type="match status" value="1"/>
</dbReference>
<reference evidence="8 9" key="1">
    <citation type="submission" date="2022-01" db="EMBL/GenBank/DDBJ databases">
        <title>Collection of gut derived symbiotic bacterial strains cultured from healthy donors.</title>
        <authorList>
            <person name="Lin H."/>
            <person name="Kohout C."/>
            <person name="Waligurski E."/>
            <person name="Pamer E.G."/>
        </authorList>
    </citation>
    <scope>NUCLEOTIDE SEQUENCE [LARGE SCALE GENOMIC DNA]</scope>
    <source>
        <strain evidence="8 9">DFI.7.58</strain>
    </source>
</reference>
<dbReference type="InterPro" id="IPR006103">
    <property type="entry name" value="Glyco_hydro_2_cat"/>
</dbReference>
<feature type="region of interest" description="Disordered" evidence="4">
    <location>
        <begin position="634"/>
        <end position="656"/>
    </location>
</feature>
<dbReference type="Pfam" id="PF02837">
    <property type="entry name" value="Glyco_hydro_2_N"/>
    <property type="match status" value="1"/>
</dbReference>
<dbReference type="InterPro" id="IPR051913">
    <property type="entry name" value="GH2_Domain-Containing"/>
</dbReference>
<evidence type="ECO:0000256" key="1">
    <source>
        <dbReference type="ARBA" id="ARBA00007401"/>
    </source>
</evidence>
<evidence type="ECO:0000313" key="8">
    <source>
        <dbReference type="EMBL" id="MCG4611118.1"/>
    </source>
</evidence>
<feature type="domain" description="Glycoside hydrolase family 2 immunoglobulin-like beta-sandwich" evidence="5">
    <location>
        <begin position="303"/>
        <end position="408"/>
    </location>
</feature>
<dbReference type="SUPFAM" id="SSF49785">
    <property type="entry name" value="Galactose-binding domain-like"/>
    <property type="match status" value="1"/>
</dbReference>
<dbReference type="PANTHER" id="PTHR42732:SF1">
    <property type="entry name" value="BETA-MANNOSIDASE"/>
    <property type="match status" value="1"/>
</dbReference>
<comment type="caution">
    <text evidence="8">The sequence shown here is derived from an EMBL/GenBank/DDBJ whole genome shotgun (WGS) entry which is preliminary data.</text>
</comment>
<proteinExistence type="inferred from homology"/>
<evidence type="ECO:0000256" key="3">
    <source>
        <dbReference type="ARBA" id="ARBA00023295"/>
    </source>
</evidence>
<evidence type="ECO:0000259" key="5">
    <source>
        <dbReference type="Pfam" id="PF00703"/>
    </source>
</evidence>
<gene>
    <name evidence="8" type="ORF">L0P57_09270</name>
</gene>
<evidence type="ECO:0000259" key="6">
    <source>
        <dbReference type="Pfam" id="PF02836"/>
    </source>
</evidence>
<dbReference type="InterPro" id="IPR006101">
    <property type="entry name" value="Glyco_hydro_2"/>
</dbReference>
<name>A0ABS9MKS5_9FIRM</name>
<dbReference type="InterPro" id="IPR006102">
    <property type="entry name" value="Ig-like_GH2"/>
</dbReference>
<keyword evidence="3" id="KW-0326">Glycosidase</keyword>
<feature type="domain" description="Glycoside hydrolase family 2 catalytic" evidence="6">
    <location>
        <begin position="416"/>
        <end position="722"/>
    </location>
</feature>
<dbReference type="Pfam" id="PF02836">
    <property type="entry name" value="Glyco_hydro_2_C"/>
    <property type="match status" value="1"/>
</dbReference>
<dbReference type="SUPFAM" id="SSF51445">
    <property type="entry name" value="(Trans)glycosidases"/>
    <property type="match status" value="1"/>
</dbReference>
<dbReference type="Gene3D" id="3.20.20.80">
    <property type="entry name" value="Glycosidases"/>
    <property type="match status" value="1"/>
</dbReference>
<keyword evidence="2" id="KW-0378">Hydrolase</keyword>
<feature type="domain" description="Glycosyl hydrolases family 2 sugar binding" evidence="7">
    <location>
        <begin position="187"/>
        <end position="286"/>
    </location>
</feature>
<dbReference type="Gene3D" id="2.60.40.10">
    <property type="entry name" value="Immunoglobulins"/>
    <property type="match status" value="2"/>
</dbReference>
<evidence type="ECO:0000256" key="4">
    <source>
        <dbReference type="SAM" id="MobiDB-lite"/>
    </source>
</evidence>
<keyword evidence="9" id="KW-1185">Reference proteome</keyword>
<organism evidence="8 9">
    <name type="scientific">Anaeromassilibacillus senegalensis</name>
    <dbReference type="NCBI Taxonomy" id="1673717"/>
    <lineage>
        <taxon>Bacteria</taxon>
        <taxon>Bacillati</taxon>
        <taxon>Bacillota</taxon>
        <taxon>Clostridia</taxon>
        <taxon>Eubacteriales</taxon>
        <taxon>Acutalibacteraceae</taxon>
        <taxon>Anaeromassilibacillus</taxon>
    </lineage>
</organism>
<feature type="compositionally biased region" description="Polar residues" evidence="4">
    <location>
        <begin position="635"/>
        <end position="650"/>
    </location>
</feature>
<dbReference type="Gene3D" id="2.60.120.260">
    <property type="entry name" value="Galactose-binding domain-like"/>
    <property type="match status" value="1"/>
</dbReference>
<evidence type="ECO:0008006" key="10">
    <source>
        <dbReference type="Google" id="ProtNLM"/>
    </source>
</evidence>
<dbReference type="Proteomes" id="UP001298681">
    <property type="component" value="Unassembled WGS sequence"/>
</dbReference>
<dbReference type="EMBL" id="JAKNHQ010000011">
    <property type="protein sequence ID" value="MCG4611118.1"/>
    <property type="molecule type" value="Genomic_DNA"/>
</dbReference>